<protein>
    <submittedName>
        <fullName evidence="2">Uncharacterized protein</fullName>
    </submittedName>
</protein>
<sequence length="159" mass="16971">MSDVNNTDTSASTDASEKVELTLDQKIEQAEARLAKLRQQKLTESLLNNIEKGDKVTIKFGRADKVRHIDGEVVGVALPNIAVLAGDLETYKVHVRDVVANPTAAERNDLVPVQDVEEIDPTTGRRPEEAGGVDATAISTLEGEGGIVADNSADPLENA</sequence>
<organism evidence="2 3">
    <name type="scientific">Sphingomonas phage Scott</name>
    <dbReference type="NCBI Taxonomy" id="2282912"/>
    <lineage>
        <taxon>Viruses</taxon>
        <taxon>Duplodnaviria</taxon>
        <taxon>Heunggongvirae</taxon>
        <taxon>Uroviricota</taxon>
        <taxon>Caudoviricetes</taxon>
        <taxon>Autographivirales</taxon>
        <taxon>Autonotataviridae</taxon>
        <taxon>Scottvirus</taxon>
        <taxon>Scottvirus scott</taxon>
    </lineage>
</organism>
<name>A0A346FDA1_9CAUD</name>
<feature type="coiled-coil region" evidence="1">
    <location>
        <begin position="20"/>
        <end position="47"/>
    </location>
</feature>
<dbReference type="EMBL" id="MH684921">
    <property type="protein sequence ID" value="AXN53715.1"/>
    <property type="molecule type" value="Genomic_DNA"/>
</dbReference>
<evidence type="ECO:0000313" key="3">
    <source>
        <dbReference type="Proteomes" id="UP000260554"/>
    </source>
</evidence>
<reference evidence="2 3" key="1">
    <citation type="submission" date="2018-07" db="EMBL/GenBank/DDBJ databases">
        <title>Relating species composition and interactions to biofilm formation in a model drinking water community.</title>
        <authorList>
            <person name="Thompson A."/>
            <person name="English E.L."/>
            <person name="Willsey G."/>
            <person name="Nock A.M."/>
            <person name="Eckstrom K."/>
            <person name="Tighe S.W."/>
            <person name="Bavelock M."/>
            <person name="Cairns B."/>
            <person name="Foote A."/>
            <person name="Schulman H."/>
            <person name="Gupta S."/>
            <person name="Kadouri D."/>
            <person name="Wargo M.J."/>
        </authorList>
    </citation>
    <scope>NUCLEOTIDE SEQUENCE [LARGE SCALE GENOMIC DNA]</scope>
    <source>
        <strain evidence="2">SPS</strain>
    </source>
</reference>
<keyword evidence="3" id="KW-1185">Reference proteome</keyword>
<gene>
    <name evidence="2" type="ORF">SPS_4</name>
</gene>
<evidence type="ECO:0000256" key="1">
    <source>
        <dbReference type="SAM" id="Coils"/>
    </source>
</evidence>
<evidence type="ECO:0000313" key="2">
    <source>
        <dbReference type="EMBL" id="AXN53715.1"/>
    </source>
</evidence>
<dbReference type="Proteomes" id="UP000260554">
    <property type="component" value="Segment"/>
</dbReference>
<proteinExistence type="predicted"/>
<accession>A0A346FDA1</accession>
<keyword evidence="1" id="KW-0175">Coiled coil</keyword>